<dbReference type="GO" id="GO:0016757">
    <property type="term" value="F:glycosyltransferase activity"/>
    <property type="evidence" value="ECO:0007669"/>
    <property type="project" value="UniProtKB-KW"/>
</dbReference>
<sequence length="251" mass="29173">MIKDAAFADIENKNTNPTLTIIIATYNAGTYIETCLKSIIENVKTTYQLIIVDGLSADNTLSLISKYEEHVDTLISEKDHGIYDAMNKAVTYIKGKWVLFLGADDRLLPTFNQMENFLIEENTIYYGNGKNKNHLLGGAFTKYQVAKKNLCHQCIFYPKAVFNKYQYSLSYPVFADYLLNIQCWGDNDFKKVYKNVDITYYNMEGFSSYAEDKLFRQDKPKLVKQYLGNIVYIRYMIRKFKESKKADSKFF</sequence>
<dbReference type="EMBL" id="JBBEUB010000017">
    <property type="protein sequence ID" value="MEJ2905879.1"/>
    <property type="molecule type" value="Genomic_DNA"/>
</dbReference>
<dbReference type="PANTHER" id="PTHR22916:SF3">
    <property type="entry name" value="UDP-GLCNAC:BETAGAL BETA-1,3-N-ACETYLGLUCOSAMINYLTRANSFERASE-LIKE PROTEIN 1"/>
    <property type="match status" value="1"/>
</dbReference>
<dbReference type="Pfam" id="PF00535">
    <property type="entry name" value="Glycos_transf_2"/>
    <property type="match status" value="1"/>
</dbReference>
<comment type="caution">
    <text evidence="2">The sequence shown here is derived from an EMBL/GenBank/DDBJ whole genome shotgun (WGS) entry which is preliminary data.</text>
</comment>
<dbReference type="InterPro" id="IPR029044">
    <property type="entry name" value="Nucleotide-diphossugar_trans"/>
</dbReference>
<reference evidence="2 3" key="1">
    <citation type="submission" date="2024-03" db="EMBL/GenBank/DDBJ databases">
        <title>Sequence of Lycoming College Course Isolates.</title>
        <authorList>
            <person name="Plotts O."/>
            <person name="Newman J."/>
        </authorList>
    </citation>
    <scope>NUCLEOTIDE SEQUENCE [LARGE SCALE GENOMIC DNA]</scope>
    <source>
        <strain evidence="2 3">CJB-3</strain>
    </source>
</reference>
<feature type="domain" description="Glycosyltransferase 2-like" evidence="1">
    <location>
        <begin position="20"/>
        <end position="127"/>
    </location>
</feature>
<dbReference type="PANTHER" id="PTHR22916">
    <property type="entry name" value="GLYCOSYLTRANSFERASE"/>
    <property type="match status" value="1"/>
</dbReference>
<dbReference type="EC" id="2.4.-.-" evidence="2"/>
<dbReference type="Proteomes" id="UP001378956">
    <property type="component" value="Unassembled WGS sequence"/>
</dbReference>
<evidence type="ECO:0000313" key="2">
    <source>
        <dbReference type="EMBL" id="MEJ2905879.1"/>
    </source>
</evidence>
<proteinExistence type="predicted"/>
<gene>
    <name evidence="2" type="ORF">WAE58_25765</name>
</gene>
<evidence type="ECO:0000313" key="3">
    <source>
        <dbReference type="Proteomes" id="UP001378956"/>
    </source>
</evidence>
<dbReference type="SUPFAM" id="SSF53448">
    <property type="entry name" value="Nucleotide-diphospho-sugar transferases"/>
    <property type="match status" value="1"/>
</dbReference>
<name>A0ABU8NUE6_9SPHI</name>
<protein>
    <submittedName>
        <fullName evidence="2">Glycosyltransferase</fullName>
        <ecNumber evidence="2">2.4.-.-</ecNumber>
    </submittedName>
</protein>
<dbReference type="RefSeq" id="WP_288884008.1">
    <property type="nucleotide sequence ID" value="NZ_CBFGNQ010000017.1"/>
</dbReference>
<organism evidence="2 3">
    <name type="scientific">Pedobacter panaciterrae</name>
    <dbReference type="NCBI Taxonomy" id="363849"/>
    <lineage>
        <taxon>Bacteria</taxon>
        <taxon>Pseudomonadati</taxon>
        <taxon>Bacteroidota</taxon>
        <taxon>Sphingobacteriia</taxon>
        <taxon>Sphingobacteriales</taxon>
        <taxon>Sphingobacteriaceae</taxon>
        <taxon>Pedobacter</taxon>
    </lineage>
</organism>
<keyword evidence="2" id="KW-0808">Transferase</keyword>
<keyword evidence="2" id="KW-0328">Glycosyltransferase</keyword>
<dbReference type="Gene3D" id="3.90.550.10">
    <property type="entry name" value="Spore Coat Polysaccharide Biosynthesis Protein SpsA, Chain A"/>
    <property type="match status" value="1"/>
</dbReference>
<keyword evidence="3" id="KW-1185">Reference proteome</keyword>
<accession>A0ABU8NUE6</accession>
<dbReference type="InterPro" id="IPR001173">
    <property type="entry name" value="Glyco_trans_2-like"/>
</dbReference>
<evidence type="ECO:0000259" key="1">
    <source>
        <dbReference type="Pfam" id="PF00535"/>
    </source>
</evidence>